<accession>A0A6L9MP36</accession>
<sequence>MPGRLHFVDTNNQKIVVVIQMITHLKQAGAERTEIIFVGGNSVVAQGAIDEVVRRS</sequence>
<name>A0A6L9MP36_9HYPH</name>
<dbReference type="EMBL" id="JAAAMJ010000054">
    <property type="protein sequence ID" value="NDV89505.1"/>
    <property type="molecule type" value="Genomic_DNA"/>
</dbReference>
<reference evidence="1 2" key="1">
    <citation type="submission" date="2020-01" db="EMBL/GenBank/DDBJ databases">
        <title>Genomes of bacteria type strains.</title>
        <authorList>
            <person name="Chen J."/>
            <person name="Zhu S."/>
            <person name="Chen J."/>
        </authorList>
    </citation>
    <scope>NUCLEOTIDE SEQUENCE [LARGE SCALE GENOMIC DNA]</scope>
    <source>
        <strain evidence="1 2">KCTC 52919</strain>
    </source>
</reference>
<gene>
    <name evidence="1" type="ORF">GTW51_22965</name>
</gene>
<dbReference type="AlphaFoldDB" id="A0A6L9MP36"/>
<organism evidence="1 2">
    <name type="scientific">Aurantimonas aggregata</name>
    <dbReference type="NCBI Taxonomy" id="2047720"/>
    <lineage>
        <taxon>Bacteria</taxon>
        <taxon>Pseudomonadati</taxon>
        <taxon>Pseudomonadota</taxon>
        <taxon>Alphaproteobacteria</taxon>
        <taxon>Hyphomicrobiales</taxon>
        <taxon>Aurantimonadaceae</taxon>
        <taxon>Aurantimonas</taxon>
    </lineage>
</organism>
<evidence type="ECO:0000313" key="2">
    <source>
        <dbReference type="Proteomes" id="UP000476332"/>
    </source>
</evidence>
<comment type="caution">
    <text evidence="1">The sequence shown here is derived from an EMBL/GenBank/DDBJ whole genome shotgun (WGS) entry which is preliminary data.</text>
</comment>
<proteinExistence type="predicted"/>
<dbReference type="Proteomes" id="UP000476332">
    <property type="component" value="Unassembled WGS sequence"/>
</dbReference>
<evidence type="ECO:0000313" key="1">
    <source>
        <dbReference type="EMBL" id="NDV89505.1"/>
    </source>
</evidence>
<keyword evidence="2" id="KW-1185">Reference proteome</keyword>
<dbReference type="RefSeq" id="WP_163046350.1">
    <property type="nucleotide sequence ID" value="NZ_JAAAMJ010000054.1"/>
</dbReference>
<protein>
    <submittedName>
        <fullName evidence="1">Uncharacterized protein</fullName>
    </submittedName>
</protein>